<name>A0A9W8HKT9_9FUNG</name>
<sequence length="239" mass="26177">MVGVATPTKPVCDTCGIDNSVIQPLKWLLQKSGYGNNVAGVMYLYMAYWKDYSKELDQKDGDSDAKLAELIKQKTGGTPDDSTISALKDLLYYNNKCIEDFFYNNDGCVPPKSGQDNGQTFKHAGALAVFGASSPIRPVCETCYINDNIVEPLEWLLQRGGYSRSVDGAMALAIGCAKNADMPASLSELVQSKFNTIPDDDTLRALYYVLFDQTQCIREAVLINEGCIPPGEDDIPIDD</sequence>
<keyword evidence="2" id="KW-1185">Reference proteome</keyword>
<dbReference type="AlphaFoldDB" id="A0A9W8HKT9"/>
<proteinExistence type="predicted"/>
<evidence type="ECO:0000313" key="2">
    <source>
        <dbReference type="Proteomes" id="UP001140217"/>
    </source>
</evidence>
<reference evidence="1" key="1">
    <citation type="submission" date="2022-07" db="EMBL/GenBank/DDBJ databases">
        <title>Phylogenomic reconstructions and comparative analyses of Kickxellomycotina fungi.</title>
        <authorList>
            <person name="Reynolds N.K."/>
            <person name="Stajich J.E."/>
            <person name="Barry K."/>
            <person name="Grigoriev I.V."/>
            <person name="Crous P."/>
            <person name="Smith M.E."/>
        </authorList>
    </citation>
    <scope>NUCLEOTIDE SEQUENCE</scope>
    <source>
        <strain evidence="1">NBRC 105414</strain>
    </source>
</reference>
<organism evidence="1 2">
    <name type="scientific">Coemansia javaensis</name>
    <dbReference type="NCBI Taxonomy" id="2761396"/>
    <lineage>
        <taxon>Eukaryota</taxon>
        <taxon>Fungi</taxon>
        <taxon>Fungi incertae sedis</taxon>
        <taxon>Zoopagomycota</taxon>
        <taxon>Kickxellomycotina</taxon>
        <taxon>Kickxellomycetes</taxon>
        <taxon>Kickxellales</taxon>
        <taxon>Kickxellaceae</taxon>
        <taxon>Coemansia</taxon>
    </lineage>
</organism>
<accession>A0A9W8HKT9</accession>
<gene>
    <name evidence="1" type="ORF">H4R18_001647</name>
</gene>
<dbReference type="EMBL" id="JANBUL010000045">
    <property type="protein sequence ID" value="KAJ2783514.1"/>
    <property type="molecule type" value="Genomic_DNA"/>
</dbReference>
<protein>
    <submittedName>
        <fullName evidence="1">Uncharacterized protein</fullName>
    </submittedName>
</protein>
<dbReference type="Proteomes" id="UP001140217">
    <property type="component" value="Unassembled WGS sequence"/>
</dbReference>
<evidence type="ECO:0000313" key="1">
    <source>
        <dbReference type="EMBL" id="KAJ2783514.1"/>
    </source>
</evidence>
<comment type="caution">
    <text evidence="1">The sequence shown here is derived from an EMBL/GenBank/DDBJ whole genome shotgun (WGS) entry which is preliminary data.</text>
</comment>